<dbReference type="GO" id="GO:0000781">
    <property type="term" value="C:chromosome, telomeric region"/>
    <property type="evidence" value="ECO:0007669"/>
    <property type="project" value="UniProtKB-SubCell"/>
</dbReference>
<dbReference type="GO" id="GO:0005524">
    <property type="term" value="F:ATP binding"/>
    <property type="evidence" value="ECO:0007669"/>
    <property type="project" value="InterPro"/>
</dbReference>
<evidence type="ECO:0000259" key="13">
    <source>
        <dbReference type="PROSITE" id="PS50011"/>
    </source>
</evidence>
<name>A0A7T6XJF0_PENDI</name>
<dbReference type="PANTHER" id="PTHR44167:SF24">
    <property type="entry name" value="SERINE_THREONINE-PROTEIN KINASE CHK2"/>
    <property type="match status" value="1"/>
</dbReference>
<dbReference type="EC" id="2.7.11.1" evidence="4"/>
<dbReference type="KEGG" id="pdp:PDIP_16370"/>
<dbReference type="SUPFAM" id="SSF56112">
    <property type="entry name" value="Protein kinase-like (PK-like)"/>
    <property type="match status" value="1"/>
</dbReference>
<dbReference type="InterPro" id="IPR008266">
    <property type="entry name" value="Tyr_kinase_AS"/>
</dbReference>
<keyword evidence="14" id="KW-0418">Kinase</keyword>
<dbReference type="GeneID" id="26229960"/>
<comment type="catalytic activity">
    <reaction evidence="10">
        <text>L-threonyl-[protein] + ATP = O-phospho-L-threonyl-[protein] + ADP + H(+)</text>
        <dbReference type="Rhea" id="RHEA:46608"/>
        <dbReference type="Rhea" id="RHEA-COMP:11060"/>
        <dbReference type="Rhea" id="RHEA-COMP:11605"/>
        <dbReference type="ChEBI" id="CHEBI:15378"/>
        <dbReference type="ChEBI" id="CHEBI:30013"/>
        <dbReference type="ChEBI" id="CHEBI:30616"/>
        <dbReference type="ChEBI" id="CHEBI:61977"/>
        <dbReference type="ChEBI" id="CHEBI:456216"/>
        <dbReference type="EC" id="2.7.11.1"/>
    </reaction>
</comment>
<comment type="function">
    <text evidence="1">Component of the EKC/KEOPS complex that is required for the formation of a threonylcarbamoyl group on adenosine at position 37 (t(6)A37) in tRNAs that read codons beginning with adenine. The complex is probably involved in the transfer of the threonylcarbamoyl moiety of threonylcarbamoyl-AMP (TC-AMP) to the N6 group of A37. BUD32 has ATPase activity in the context of the EKC/KEOPS complex and likely plays a supporting role to the catalytic subunit KAE1. The EKC/KEOPS complex also promotes both telomere uncapping and telomere elongation. The complex is required for efficient recruitment of transcriptional coactivators.</text>
</comment>
<keyword evidence="12" id="KW-1133">Transmembrane helix</keyword>
<evidence type="ECO:0000313" key="15">
    <source>
        <dbReference type="Proteomes" id="UP000595662"/>
    </source>
</evidence>
<dbReference type="EMBL" id="CP060775">
    <property type="protein sequence ID" value="QQK42221.1"/>
    <property type="molecule type" value="Genomic_DNA"/>
</dbReference>
<dbReference type="Gene3D" id="1.10.510.10">
    <property type="entry name" value="Transferase(Phosphotransferase) domain 1"/>
    <property type="match status" value="1"/>
</dbReference>
<dbReference type="OMA" id="PDVSHIF"/>
<evidence type="ECO:0000256" key="3">
    <source>
        <dbReference type="ARBA" id="ARBA00011534"/>
    </source>
</evidence>
<feature type="transmembrane region" description="Helical" evidence="12">
    <location>
        <begin position="270"/>
        <end position="292"/>
    </location>
</feature>
<evidence type="ECO:0000256" key="10">
    <source>
        <dbReference type="ARBA" id="ARBA00047899"/>
    </source>
</evidence>
<dbReference type="PROSITE" id="PS00109">
    <property type="entry name" value="PROTEIN_KINASE_TYR"/>
    <property type="match status" value="1"/>
</dbReference>
<feature type="domain" description="Protein kinase" evidence="13">
    <location>
        <begin position="11"/>
        <end position="296"/>
    </location>
</feature>
<dbReference type="PROSITE" id="PS50011">
    <property type="entry name" value="PROTEIN_KINASE_DOM"/>
    <property type="match status" value="1"/>
</dbReference>
<dbReference type="PANTHER" id="PTHR44167">
    <property type="entry name" value="OVARIAN-SPECIFIC SERINE/THREONINE-PROTEIN KINASE LOK-RELATED"/>
    <property type="match status" value="1"/>
</dbReference>
<evidence type="ECO:0000256" key="1">
    <source>
        <dbReference type="ARBA" id="ARBA00003747"/>
    </source>
</evidence>
<evidence type="ECO:0000256" key="11">
    <source>
        <dbReference type="ARBA" id="ARBA00048679"/>
    </source>
</evidence>
<dbReference type="GO" id="GO:0004674">
    <property type="term" value="F:protein serine/threonine kinase activity"/>
    <property type="evidence" value="ECO:0007669"/>
    <property type="project" value="UniProtKB-EC"/>
</dbReference>
<dbReference type="Proteomes" id="UP000595662">
    <property type="component" value="Chromosome 2"/>
</dbReference>
<dbReference type="VEuPathDB" id="FungiDB:PDIP_16370"/>
<dbReference type="InterPro" id="IPR011009">
    <property type="entry name" value="Kinase-like_dom_sf"/>
</dbReference>
<reference evidence="14 15" key="1">
    <citation type="submission" date="2020-08" db="EMBL/GenBank/DDBJ databases">
        <title>The completed genome sequence of the pathogenic ascomycete fungus Penicillium digitatum.</title>
        <authorList>
            <person name="Wang M."/>
        </authorList>
    </citation>
    <scope>NUCLEOTIDE SEQUENCE [LARGE SCALE GENOMIC DNA]</scope>
    <source>
        <strain evidence="14 15">PdW03</strain>
    </source>
</reference>
<evidence type="ECO:0000313" key="14">
    <source>
        <dbReference type="EMBL" id="QQK42221.1"/>
    </source>
</evidence>
<accession>A0A7T6XJF0</accession>
<keyword evidence="12" id="KW-0472">Membrane</keyword>
<dbReference type="InterPro" id="IPR000719">
    <property type="entry name" value="Prot_kinase_dom"/>
</dbReference>
<keyword evidence="14" id="KW-0808">Transferase</keyword>
<evidence type="ECO:0000256" key="4">
    <source>
        <dbReference type="ARBA" id="ARBA00012513"/>
    </source>
</evidence>
<evidence type="ECO:0000256" key="6">
    <source>
        <dbReference type="ARBA" id="ARBA00019973"/>
    </source>
</evidence>
<dbReference type="Pfam" id="PF00069">
    <property type="entry name" value="Pkinase"/>
    <property type="match status" value="1"/>
</dbReference>
<dbReference type="GO" id="GO:0005737">
    <property type="term" value="C:cytoplasm"/>
    <property type="evidence" value="ECO:0007669"/>
    <property type="project" value="TreeGrafter"/>
</dbReference>
<dbReference type="GO" id="GO:0044773">
    <property type="term" value="P:mitotic DNA damage checkpoint signaling"/>
    <property type="evidence" value="ECO:0007669"/>
    <property type="project" value="TreeGrafter"/>
</dbReference>
<comment type="subcellular location">
    <subcellularLocation>
        <location evidence="2">Chromosome</location>
        <location evidence="2">Telomere</location>
    </subcellularLocation>
</comment>
<evidence type="ECO:0000256" key="8">
    <source>
        <dbReference type="ARBA" id="ARBA00030980"/>
    </source>
</evidence>
<evidence type="ECO:0000256" key="12">
    <source>
        <dbReference type="SAM" id="Phobius"/>
    </source>
</evidence>
<evidence type="ECO:0000256" key="9">
    <source>
        <dbReference type="ARBA" id="ARBA00033194"/>
    </source>
</evidence>
<dbReference type="AlphaFoldDB" id="A0A7T6XJF0"/>
<dbReference type="GO" id="GO:0005634">
    <property type="term" value="C:nucleus"/>
    <property type="evidence" value="ECO:0007669"/>
    <property type="project" value="TreeGrafter"/>
</dbReference>
<gene>
    <name evidence="14" type="ORF">Pdw03_6122</name>
</gene>
<evidence type="ECO:0000256" key="7">
    <source>
        <dbReference type="ARBA" id="ARBA00022895"/>
    </source>
</evidence>
<evidence type="ECO:0000256" key="5">
    <source>
        <dbReference type="ARBA" id="ARBA00013948"/>
    </source>
</evidence>
<sequence>MDGHPVLLKPDGILRIITLGGSGGIHQDSNHQVLKAPLKHNTQGCNKDVIAFVASTEEYSEECIAREKLIYQSLPNDDPNILKCLGITERGIQLPFLQHGDIRTYLKSHSIDAATKDRWIQNAIDAIVTIHAHGVVHCDISPRNFLVSNDLSILISDFAGSKINGLESLAEEETRYRLPLPPSSSRSTVTDIFALGSLIYEISTGICPFPDLDDEEIEKRYASQVFPALDHLEYGKIISKCWRSHYESAEMIKSDIRRLHEPPTIDTTELVSSLICCSLAVLSFGFTFWACARQNR</sequence>
<protein>
    <recommendedName>
        <fullName evidence="6">EKC/KEOPS complex subunit BUD32</fullName>
        <ecNumber evidence="4">2.7.11.1</ecNumber>
    </recommendedName>
    <alternativeName>
        <fullName evidence="8 9">Atypical Serine/threonine protein kinase BUD32</fullName>
    </alternativeName>
    <alternativeName>
        <fullName evidence="5">EKC/KEOPS complex subunit bud32</fullName>
    </alternativeName>
</protein>
<evidence type="ECO:0000256" key="2">
    <source>
        <dbReference type="ARBA" id="ARBA00004574"/>
    </source>
</evidence>
<keyword evidence="12" id="KW-0812">Transmembrane</keyword>
<comment type="subunit">
    <text evidence="3">Component of the EKC/KEOPS complex composed of at least BUD32, CGI121, GON7, KAE1 and PCC1; the whole complex dimerizes.</text>
</comment>
<dbReference type="RefSeq" id="XP_014537806.1">
    <property type="nucleotide sequence ID" value="XM_014682320.1"/>
</dbReference>
<proteinExistence type="predicted"/>
<organism evidence="14 15">
    <name type="scientific">Penicillium digitatum</name>
    <name type="common">Green mold</name>
    <dbReference type="NCBI Taxonomy" id="36651"/>
    <lineage>
        <taxon>Eukaryota</taxon>
        <taxon>Fungi</taxon>
        <taxon>Dikarya</taxon>
        <taxon>Ascomycota</taxon>
        <taxon>Pezizomycotina</taxon>
        <taxon>Eurotiomycetes</taxon>
        <taxon>Eurotiomycetidae</taxon>
        <taxon>Eurotiales</taxon>
        <taxon>Aspergillaceae</taxon>
        <taxon>Penicillium</taxon>
    </lineage>
</organism>
<keyword evidence="7" id="KW-0779">Telomere</keyword>
<keyword evidence="7" id="KW-0158">Chromosome</keyword>
<comment type="catalytic activity">
    <reaction evidence="11">
        <text>L-seryl-[protein] + ATP = O-phospho-L-seryl-[protein] + ADP + H(+)</text>
        <dbReference type="Rhea" id="RHEA:17989"/>
        <dbReference type="Rhea" id="RHEA-COMP:9863"/>
        <dbReference type="Rhea" id="RHEA-COMP:11604"/>
        <dbReference type="ChEBI" id="CHEBI:15378"/>
        <dbReference type="ChEBI" id="CHEBI:29999"/>
        <dbReference type="ChEBI" id="CHEBI:30616"/>
        <dbReference type="ChEBI" id="CHEBI:83421"/>
        <dbReference type="ChEBI" id="CHEBI:456216"/>
        <dbReference type="EC" id="2.7.11.1"/>
    </reaction>
</comment>